<keyword evidence="3" id="KW-1185">Reference proteome</keyword>
<evidence type="ECO:0000313" key="2">
    <source>
        <dbReference type="EMBL" id="RPE67739.1"/>
    </source>
</evidence>
<dbReference type="OrthoDB" id="9811610at2"/>
<sequence>MIRWLIVVFLALVLLNGLTPWLQRLGFGRLPGDFRFRLFGREWFIPLTTTLILSALASVIARWI</sequence>
<dbReference type="Proteomes" id="UP000272193">
    <property type="component" value="Unassembled WGS sequence"/>
</dbReference>
<keyword evidence="1" id="KW-0812">Transmembrane</keyword>
<comment type="caution">
    <text evidence="2">The sequence shown here is derived from an EMBL/GenBank/DDBJ whole genome shotgun (WGS) entry which is preliminary data.</text>
</comment>
<reference evidence="2 3" key="1">
    <citation type="submission" date="2018-11" db="EMBL/GenBank/DDBJ databases">
        <title>Genomic Encyclopedia of Type Strains, Phase IV (KMG-IV): sequencing the most valuable type-strain genomes for metagenomic binning, comparative biology and taxonomic classification.</title>
        <authorList>
            <person name="Goeker M."/>
        </authorList>
    </citation>
    <scope>NUCLEOTIDE SEQUENCE [LARGE SCALE GENOMIC DNA]</scope>
    <source>
        <strain evidence="2 3">DSM 101684</strain>
    </source>
</reference>
<accession>A0A3N4UKB6</accession>
<evidence type="ECO:0000256" key="1">
    <source>
        <dbReference type="SAM" id="Phobius"/>
    </source>
</evidence>
<protein>
    <submittedName>
        <fullName evidence="2">DUF2905 family protein</fullName>
    </submittedName>
</protein>
<feature type="transmembrane region" description="Helical" evidence="1">
    <location>
        <begin position="44"/>
        <end position="63"/>
    </location>
</feature>
<dbReference type="InterPro" id="IPR021320">
    <property type="entry name" value="DUF2905"/>
</dbReference>
<keyword evidence="1" id="KW-0472">Membrane</keyword>
<name>A0A3N4UKB6_9BURK</name>
<proteinExistence type="predicted"/>
<dbReference type="EMBL" id="RKQL01000003">
    <property type="protein sequence ID" value="RPE67739.1"/>
    <property type="molecule type" value="Genomic_DNA"/>
</dbReference>
<dbReference type="AlphaFoldDB" id="A0A3N4UKB6"/>
<gene>
    <name evidence="2" type="ORF">EDC62_1623</name>
</gene>
<dbReference type="RefSeq" id="WP_124222458.1">
    <property type="nucleotide sequence ID" value="NZ_RKQL01000003.1"/>
</dbReference>
<organism evidence="2 3">
    <name type="scientific">Tibeticola sediminis</name>
    <dbReference type="NCBI Taxonomy" id="1917811"/>
    <lineage>
        <taxon>Bacteria</taxon>
        <taxon>Pseudomonadati</taxon>
        <taxon>Pseudomonadota</taxon>
        <taxon>Betaproteobacteria</taxon>
        <taxon>Burkholderiales</taxon>
        <taxon>Comamonadaceae</taxon>
        <taxon>Tibeticola</taxon>
    </lineage>
</organism>
<dbReference type="Pfam" id="PF11146">
    <property type="entry name" value="DUF2905"/>
    <property type="match status" value="1"/>
</dbReference>
<keyword evidence="1" id="KW-1133">Transmembrane helix</keyword>
<evidence type="ECO:0000313" key="3">
    <source>
        <dbReference type="Proteomes" id="UP000272193"/>
    </source>
</evidence>